<feature type="compositionally biased region" description="Polar residues" evidence="1">
    <location>
        <begin position="1093"/>
        <end position="1115"/>
    </location>
</feature>
<feature type="region of interest" description="Disordered" evidence="1">
    <location>
        <begin position="1029"/>
        <end position="1058"/>
    </location>
</feature>
<keyword evidence="3" id="KW-1185">Reference proteome</keyword>
<protein>
    <submittedName>
        <fullName evidence="2">Uncharacterized protein</fullName>
    </submittedName>
</protein>
<dbReference type="VEuPathDB" id="ToxoDB:EBH_0008850"/>
<proteinExistence type="predicted"/>
<dbReference type="AlphaFoldDB" id="U6LZ20"/>
<dbReference type="OrthoDB" id="346453at2759"/>
<evidence type="ECO:0000256" key="1">
    <source>
        <dbReference type="SAM" id="MobiDB-lite"/>
    </source>
</evidence>
<dbReference type="Proteomes" id="UP000030750">
    <property type="component" value="Unassembled WGS sequence"/>
</dbReference>
<feature type="region of interest" description="Disordered" evidence="1">
    <location>
        <begin position="1092"/>
        <end position="1124"/>
    </location>
</feature>
<evidence type="ECO:0000313" key="2">
    <source>
        <dbReference type="EMBL" id="CDJ53854.1"/>
    </source>
</evidence>
<name>U6LZ20_9EIME</name>
<gene>
    <name evidence="2" type="ORF">EBH_0008850</name>
</gene>
<dbReference type="EMBL" id="HG713427">
    <property type="protein sequence ID" value="CDJ53854.1"/>
    <property type="molecule type" value="Genomic_DNA"/>
</dbReference>
<organism evidence="2 3">
    <name type="scientific">Eimeria brunetti</name>
    <dbReference type="NCBI Taxonomy" id="51314"/>
    <lineage>
        <taxon>Eukaryota</taxon>
        <taxon>Sar</taxon>
        <taxon>Alveolata</taxon>
        <taxon>Apicomplexa</taxon>
        <taxon>Conoidasida</taxon>
        <taxon>Coccidia</taxon>
        <taxon>Eucoccidiorida</taxon>
        <taxon>Eimeriorina</taxon>
        <taxon>Eimeriidae</taxon>
        <taxon>Eimeria</taxon>
    </lineage>
</organism>
<evidence type="ECO:0000313" key="3">
    <source>
        <dbReference type="Proteomes" id="UP000030750"/>
    </source>
</evidence>
<accession>U6LZ20</accession>
<reference evidence="2" key="2">
    <citation type="submission" date="2013-10" db="EMBL/GenBank/DDBJ databases">
        <authorList>
            <person name="Aslett M."/>
        </authorList>
    </citation>
    <scope>NUCLEOTIDE SEQUENCE [LARGE SCALE GENOMIC DNA]</scope>
    <source>
        <strain evidence="2">Houghton</strain>
    </source>
</reference>
<reference evidence="2" key="1">
    <citation type="submission" date="2013-10" db="EMBL/GenBank/DDBJ databases">
        <title>Genomic analysis of the causative agents of coccidiosis in chickens.</title>
        <authorList>
            <person name="Reid A.J."/>
            <person name="Blake D."/>
            <person name="Billington K."/>
            <person name="Browne H."/>
            <person name="Dunn M."/>
            <person name="Hung S."/>
            <person name="Kawahara F."/>
            <person name="Miranda-Saavedra D."/>
            <person name="Mourier T."/>
            <person name="Nagra H."/>
            <person name="Otto T.D."/>
            <person name="Rawlings N."/>
            <person name="Sanchez A."/>
            <person name="Sanders M."/>
            <person name="Subramaniam C."/>
            <person name="Tay Y."/>
            <person name="Dear P."/>
            <person name="Doerig C."/>
            <person name="Gruber A."/>
            <person name="Parkinson J."/>
            <person name="Shirley M."/>
            <person name="Wan K.L."/>
            <person name="Berriman M."/>
            <person name="Tomley F."/>
            <person name="Pain A."/>
        </authorList>
    </citation>
    <scope>NUCLEOTIDE SEQUENCE [LARGE SCALE GENOMIC DNA]</scope>
    <source>
        <strain evidence="2">Houghton</strain>
    </source>
</reference>
<sequence>MEPGSAASSALVTPLAVDDVFRHRSVPEVQELLRQLQLQQANDVEELRSLIGVRYLSFLDGLPDINHMQQSAEYALEDARAFGDGLRRLADALGSAAPDVGEQHSPEDQQLSLEEELPLQSSTPLEGSLFSCEADASPSAVYIPVHGGHSAEQASRFLAHSSVKEGQGPHRQAKSLRYLQQQLLLLPSRVWEAARCQKFLEALRVIRVEGAQQAAAAMAAVRVCQQQQQGLKPAQQDLERQLSGCWSLAQQVTRISPSLIVSLRALALRQLASPELSLPVVADAAAAATLIYLLENRPSVGEACATAEKALKESAAKWLLGVFFFARVEALEAVMVKRKKDAPPAAVHIEQTNYNCSSDAIQPAVDAAEAMLVAFAASLEAAVFLFSPEQATNCVLGATDISSKGVSVACNEGKTFAAALAAEAAFCDASALDSTDVSWALKALPGVFATFAAQPCFENSNKREWGCPCSCEKNSALCPRAMISSFIEQWLPPLREQLCLLPSEDPRRNLRDIRLFWLRLVEKLKERGPRWQLPTGVAGSATSSEAEGCHSQIAFEKGLLYHLADIADLCGGSEDQPELRAALPLRAAIAASFLQSLAECTAPLAERASVTVASSNGHIRDKDAYAALIQDARRVEWLFVAYREAEILSDHDKNVVSTEIPTIREQTPKDPKGADCRRRLVLFLADWVSSDSRNRSVPEVCLVRSKERDEAEEGNNFETTRVIAAATAAAQCLLPSLCFSSFIGYAVGFWPFVKTSVEALQKSWQWHRKTSATPPFEAGISTTDISGGAMSFLLELNRHLTSVSWSLRVERMSDSPLLSFAIKAVAAEAVAGVAVPAVAEAKGPDNTQQRGQHASPSPSSQSHLLQLLIDIELIAEALDESSPLQQAYRPSGGVGALPEALHRAVEAGLGGRRCAEALRNTAKEGRQWLQPPFVELLQRRLKTGFTASNSLIWALLPPCSSEAGRVQAFEAFSRSSSYEKCEGTAAHNSVPNSAKAEGEQQQALKEGLKQLQRLRLDDAVDSVSRGLQSWLKRGSSDTDGSGRFPSRPAGGASSGTSKGVTAVAAAGSGLAEAWAKQVGHVSALIGHHVESVQRASQAAGSSQRNGKQGSANVPASLSADLGHS</sequence>